<dbReference type="EC" id="2.7.13.3" evidence="2"/>
<comment type="caution">
    <text evidence="3">The sequence shown here is derived from an EMBL/GenBank/DDBJ whole genome shotgun (WGS) entry which is preliminary data.</text>
</comment>
<dbReference type="InterPro" id="IPR003661">
    <property type="entry name" value="HisK_dim/P_dom"/>
</dbReference>
<dbReference type="InterPro" id="IPR036097">
    <property type="entry name" value="HisK_dim/P_sf"/>
</dbReference>
<proteinExistence type="predicted"/>
<evidence type="ECO:0000256" key="1">
    <source>
        <dbReference type="ARBA" id="ARBA00000085"/>
    </source>
</evidence>
<evidence type="ECO:0000313" key="3">
    <source>
        <dbReference type="EMBL" id="EAM53310.1"/>
    </source>
</evidence>
<dbReference type="EMBL" id="AADV02000001">
    <property type="protein sequence ID" value="EAM53310.1"/>
    <property type="molecule type" value="Genomic_DNA"/>
</dbReference>
<evidence type="ECO:0000313" key="4">
    <source>
        <dbReference type="Proteomes" id="UP000003922"/>
    </source>
</evidence>
<sequence length="101" mass="11386">MTGKSLPWKSLEIDAAEELRGTLLLAVLGYSQSILEETTRKANQANLAKGQFLAKMSHELRTPLNPRFRTSKCSIKKYIGFAEKVSPKFMPLLTKNFLTNQ</sequence>
<evidence type="ECO:0000256" key="2">
    <source>
        <dbReference type="ARBA" id="ARBA00012438"/>
    </source>
</evidence>
<reference evidence="3" key="1">
    <citation type="submission" date="2004-02" db="EMBL/GenBank/DDBJ databases">
        <authorList>
            <consortium name="DOE Joint Genome Institute"/>
        </authorList>
    </citation>
    <scope>NUCLEOTIDE SEQUENCE [LARGE SCALE GENOMIC DNA]</scope>
    <source>
        <strain evidence="3">WH 8501</strain>
    </source>
</reference>
<accession>Q4C9H6</accession>
<comment type="catalytic activity">
    <reaction evidence="1">
        <text>ATP + protein L-histidine = ADP + protein N-phospho-L-histidine.</text>
        <dbReference type="EC" id="2.7.13.3"/>
    </reaction>
</comment>
<reference evidence="3" key="3">
    <citation type="submission" date="2016-12" db="EMBL/GenBank/DDBJ databases">
        <title>Annotation of the draft genome assembly of Crocosphaera watsonii WH 8501.</title>
        <authorList>
            <consortium name="US DOE Joint Genome Institute (JGI-ORNL)"/>
            <person name="Larimer F."/>
            <person name="Land M."/>
        </authorList>
    </citation>
    <scope>NUCLEOTIDE SEQUENCE</scope>
    <source>
        <strain evidence="3">WH 8501</strain>
    </source>
</reference>
<protein>
    <recommendedName>
        <fullName evidence="2">histidine kinase</fullName>
        <ecNumber evidence="2">2.7.13.3</ecNumber>
    </recommendedName>
</protein>
<dbReference type="AlphaFoldDB" id="Q4C9H6"/>
<dbReference type="Proteomes" id="UP000003922">
    <property type="component" value="Unassembled WGS sequence"/>
</dbReference>
<gene>
    <name evidence="3" type="ORF">CwatDRAFT_6441</name>
</gene>
<organism evidence="3 4">
    <name type="scientific">Crocosphaera watsonii WH 8501</name>
    <dbReference type="NCBI Taxonomy" id="165597"/>
    <lineage>
        <taxon>Bacteria</taxon>
        <taxon>Bacillati</taxon>
        <taxon>Cyanobacteriota</taxon>
        <taxon>Cyanophyceae</taxon>
        <taxon>Oscillatoriophycideae</taxon>
        <taxon>Chroococcales</taxon>
        <taxon>Aphanothecaceae</taxon>
        <taxon>Crocosphaera</taxon>
    </lineage>
</organism>
<name>Q4C9H6_CROWT</name>
<dbReference type="GO" id="GO:0000155">
    <property type="term" value="F:phosphorelay sensor kinase activity"/>
    <property type="evidence" value="ECO:0007669"/>
    <property type="project" value="InterPro"/>
</dbReference>
<dbReference type="KEGG" id="cwa:CwatDRAFT_6441"/>
<dbReference type="Gene3D" id="1.10.287.130">
    <property type="match status" value="1"/>
</dbReference>
<dbReference type="SUPFAM" id="SSF47384">
    <property type="entry name" value="Homodimeric domain of signal transducing histidine kinase"/>
    <property type="match status" value="1"/>
</dbReference>
<keyword evidence="4" id="KW-1185">Reference proteome</keyword>
<dbReference type="CDD" id="cd00082">
    <property type="entry name" value="HisKA"/>
    <property type="match status" value="1"/>
</dbReference>
<reference evidence="3" key="2">
    <citation type="submission" date="2005-06" db="EMBL/GenBank/DDBJ databases">
        <title>Sequencing of the draft genome and assembly of Crocosphaera watsonii WH 8501.</title>
        <authorList>
            <consortium name="US DOE Joint Genome Institute (JGI-PGF)"/>
            <person name="Copeland A."/>
            <person name="Lucas S."/>
            <person name="Lapidus A."/>
            <person name="Barry K."/>
            <person name="Detter C."/>
            <person name="Glavina T."/>
            <person name="Hammon N."/>
            <person name="Israni S."/>
            <person name="Pitluck S."/>
            <person name="Richardson P."/>
        </authorList>
    </citation>
    <scope>NUCLEOTIDE SEQUENCE [LARGE SCALE GENOMIC DNA]</scope>
    <source>
        <strain evidence="3">WH 8501</strain>
    </source>
</reference>